<gene>
    <name evidence="2" type="ORF">SAMN04488509_102573</name>
</gene>
<evidence type="ECO:0000256" key="1">
    <source>
        <dbReference type="SAM" id="SignalP"/>
    </source>
</evidence>
<keyword evidence="3" id="KW-1185">Reference proteome</keyword>
<accession>A0A1G6UZS7</accession>
<sequence length="93" mass="10120">MRRRFALVAVLIAGFAPLLPAQASPSHSEACGQSVITVGAAVTKLRECGEPWRIVTLVNAQGAPIGERWEYERQTGLVMFTVQGGRVVRVERT</sequence>
<reference evidence="2 3" key="1">
    <citation type="submission" date="2016-10" db="EMBL/GenBank/DDBJ databases">
        <authorList>
            <person name="de Groot N.N."/>
        </authorList>
    </citation>
    <scope>NUCLEOTIDE SEQUENCE [LARGE SCALE GENOMIC DNA]</scope>
    <source>
        <strain evidence="2 3">DSM 16957</strain>
    </source>
</reference>
<protein>
    <recommendedName>
        <fullName evidence="4">DUF2845 domain-containing protein</fullName>
    </recommendedName>
</protein>
<proteinExistence type="predicted"/>
<feature type="signal peptide" evidence="1">
    <location>
        <begin position="1"/>
        <end position="23"/>
    </location>
</feature>
<organism evidence="2 3">
    <name type="scientific">Aquimonas voraii</name>
    <dbReference type="NCBI Taxonomy" id="265719"/>
    <lineage>
        <taxon>Bacteria</taxon>
        <taxon>Pseudomonadati</taxon>
        <taxon>Pseudomonadota</taxon>
        <taxon>Gammaproteobacteria</taxon>
        <taxon>Lysobacterales</taxon>
        <taxon>Lysobacteraceae</taxon>
        <taxon>Aquimonas</taxon>
    </lineage>
</organism>
<evidence type="ECO:0008006" key="4">
    <source>
        <dbReference type="Google" id="ProtNLM"/>
    </source>
</evidence>
<dbReference type="RefSeq" id="WP_091240731.1">
    <property type="nucleotide sequence ID" value="NZ_FNAG01000002.1"/>
</dbReference>
<evidence type="ECO:0000313" key="3">
    <source>
        <dbReference type="Proteomes" id="UP000199603"/>
    </source>
</evidence>
<dbReference type="AlphaFoldDB" id="A0A1G6UZS7"/>
<name>A0A1G6UZS7_9GAMM</name>
<dbReference type="OrthoDB" id="6027240at2"/>
<dbReference type="Proteomes" id="UP000199603">
    <property type="component" value="Unassembled WGS sequence"/>
</dbReference>
<feature type="chain" id="PRO_5011695190" description="DUF2845 domain-containing protein" evidence="1">
    <location>
        <begin position="24"/>
        <end position="93"/>
    </location>
</feature>
<evidence type="ECO:0000313" key="2">
    <source>
        <dbReference type="EMBL" id="SDD46802.1"/>
    </source>
</evidence>
<dbReference type="EMBL" id="FNAG01000002">
    <property type="protein sequence ID" value="SDD46802.1"/>
    <property type="molecule type" value="Genomic_DNA"/>
</dbReference>
<keyword evidence="1" id="KW-0732">Signal</keyword>